<dbReference type="AlphaFoldDB" id="A0ABC8RSX6"/>
<evidence type="ECO:0000256" key="1">
    <source>
        <dbReference type="SAM" id="MobiDB-lite"/>
    </source>
</evidence>
<protein>
    <submittedName>
        <fullName evidence="2">Uncharacterized protein</fullName>
    </submittedName>
</protein>
<keyword evidence="3" id="KW-1185">Reference proteome</keyword>
<name>A0ABC8RSX6_9AQUA</name>
<evidence type="ECO:0000313" key="3">
    <source>
        <dbReference type="Proteomes" id="UP001642360"/>
    </source>
</evidence>
<dbReference type="EMBL" id="CAUOFW020001604">
    <property type="protein sequence ID" value="CAK9146670.1"/>
    <property type="molecule type" value="Genomic_DNA"/>
</dbReference>
<proteinExistence type="predicted"/>
<reference evidence="2 3" key="1">
    <citation type="submission" date="2024-02" db="EMBL/GenBank/DDBJ databases">
        <authorList>
            <person name="Vignale AGUSTIN F."/>
            <person name="Sosa J E."/>
            <person name="Modenutti C."/>
        </authorList>
    </citation>
    <scope>NUCLEOTIDE SEQUENCE [LARGE SCALE GENOMIC DNA]</scope>
</reference>
<sequence length="82" mass="9346">LIIILSFTRWRNLRVSHPLIEGGEVLPHPVIVEENGSDLPPSGSTPPVPQDSQVRRTGRNIIPRHHFEIEGRLDLDETTSYW</sequence>
<organism evidence="2 3">
    <name type="scientific">Ilex paraguariensis</name>
    <name type="common">yerba mate</name>
    <dbReference type="NCBI Taxonomy" id="185542"/>
    <lineage>
        <taxon>Eukaryota</taxon>
        <taxon>Viridiplantae</taxon>
        <taxon>Streptophyta</taxon>
        <taxon>Embryophyta</taxon>
        <taxon>Tracheophyta</taxon>
        <taxon>Spermatophyta</taxon>
        <taxon>Magnoliopsida</taxon>
        <taxon>eudicotyledons</taxon>
        <taxon>Gunneridae</taxon>
        <taxon>Pentapetalae</taxon>
        <taxon>asterids</taxon>
        <taxon>campanulids</taxon>
        <taxon>Aquifoliales</taxon>
        <taxon>Aquifoliaceae</taxon>
        <taxon>Ilex</taxon>
    </lineage>
</organism>
<evidence type="ECO:0000313" key="2">
    <source>
        <dbReference type="EMBL" id="CAK9146670.1"/>
    </source>
</evidence>
<gene>
    <name evidence="2" type="ORF">ILEXP_LOCUS14528</name>
</gene>
<feature type="non-terminal residue" evidence="2">
    <location>
        <position position="1"/>
    </location>
</feature>
<feature type="region of interest" description="Disordered" evidence="1">
    <location>
        <begin position="32"/>
        <end position="53"/>
    </location>
</feature>
<comment type="caution">
    <text evidence="2">The sequence shown here is derived from an EMBL/GenBank/DDBJ whole genome shotgun (WGS) entry which is preliminary data.</text>
</comment>
<dbReference type="Proteomes" id="UP001642360">
    <property type="component" value="Unassembled WGS sequence"/>
</dbReference>
<accession>A0ABC8RSX6</accession>